<evidence type="ECO:0000313" key="4">
    <source>
        <dbReference type="Proteomes" id="UP001451606"/>
    </source>
</evidence>
<evidence type="ECO:0000256" key="1">
    <source>
        <dbReference type="SAM" id="MobiDB-lite"/>
    </source>
</evidence>
<organism evidence="3 4">
    <name type="scientific">Oxyplasma meridianum</name>
    <dbReference type="NCBI Taxonomy" id="3073602"/>
    <lineage>
        <taxon>Archaea</taxon>
        <taxon>Methanobacteriati</taxon>
        <taxon>Thermoplasmatota</taxon>
        <taxon>Thermoplasmata</taxon>
        <taxon>Thermoplasmatales</taxon>
        <taxon>Thermoplasmataceae</taxon>
        <taxon>Oxyplasma</taxon>
    </lineage>
</organism>
<evidence type="ECO:0000256" key="2">
    <source>
        <dbReference type="SAM" id="Phobius"/>
    </source>
</evidence>
<protein>
    <recommendedName>
        <fullName evidence="5">Ammonium transporter AmtB-like domain-containing protein</fullName>
    </recommendedName>
</protein>
<feature type="region of interest" description="Disordered" evidence="1">
    <location>
        <begin position="54"/>
        <end position="73"/>
    </location>
</feature>
<dbReference type="GeneID" id="95967530"/>
<dbReference type="EMBL" id="CP133772">
    <property type="protein sequence ID" value="WYY00234.1"/>
    <property type="molecule type" value="Genomic_DNA"/>
</dbReference>
<accession>A0AAX4NFN5</accession>
<dbReference type="Proteomes" id="UP001451606">
    <property type="component" value="Chromosome"/>
</dbReference>
<keyword evidence="2" id="KW-1133">Transmembrane helix</keyword>
<keyword evidence="2" id="KW-0472">Membrane</keyword>
<dbReference type="KEGG" id="omr:OXIME_000797"/>
<proteinExistence type="predicted"/>
<evidence type="ECO:0008006" key="5">
    <source>
        <dbReference type="Google" id="ProtNLM"/>
    </source>
</evidence>
<keyword evidence="2" id="KW-0812">Transmembrane</keyword>
<dbReference type="AlphaFoldDB" id="A0AAX4NFN5"/>
<evidence type="ECO:0000313" key="3">
    <source>
        <dbReference type="EMBL" id="WYY00234.1"/>
    </source>
</evidence>
<name>A0AAX4NFN5_9ARCH</name>
<feature type="transmembrane region" description="Helical" evidence="2">
    <location>
        <begin position="18"/>
        <end position="39"/>
    </location>
</feature>
<keyword evidence="4" id="KW-1185">Reference proteome</keyword>
<sequence>MVFFEGGLAALHTLGIEILGVVTVALTVFILSYITIFLIRKGMLGIVEDYGRLDPAGHQPLHIHSSKYAGGDK</sequence>
<dbReference type="RefSeq" id="WP_393972182.1">
    <property type="nucleotide sequence ID" value="NZ_CP133772.1"/>
</dbReference>
<gene>
    <name evidence="3" type="ORF">OXIME_000797</name>
</gene>
<reference evidence="3 4" key="1">
    <citation type="submission" date="2023-09" db="EMBL/GenBank/DDBJ databases">
        <authorList>
            <person name="Golyshina O.V."/>
            <person name="Lunev E.A."/>
            <person name="Bargiela R."/>
            <person name="Gaines M.C."/>
            <person name="Daum B."/>
            <person name="Bale N.J."/>
            <person name="Koenen M."/>
            <person name="Sinninghe Damst J.S."/>
            <person name="Yakimov M."/>
            <person name="Golyshin P.N."/>
        </authorList>
    </citation>
    <scope>NUCLEOTIDE SEQUENCE [LARGE SCALE GENOMIC DNA]</scope>
    <source>
        <strain evidence="3 4">M1</strain>
    </source>
</reference>